<dbReference type="EMBL" id="CP001998">
    <property type="protein sequence ID" value="ADE53797.1"/>
    <property type="molecule type" value="Genomic_DNA"/>
</dbReference>
<dbReference type="RefSeq" id="WP_013042521.1">
    <property type="nucleotide sequence ID" value="NC_014008.1"/>
</dbReference>
<dbReference type="HOGENOM" id="CLU_2205604_0_0_0"/>
<gene>
    <name evidence="1" type="ordered locus">Caka_0773</name>
</gene>
<organism evidence="1 2">
    <name type="scientific">Coraliomargarita akajimensis (strain DSM 45221 / IAM 15411 / JCM 23193 / KCTC 12865 / 04OKA010-24)</name>
    <dbReference type="NCBI Taxonomy" id="583355"/>
    <lineage>
        <taxon>Bacteria</taxon>
        <taxon>Pseudomonadati</taxon>
        <taxon>Verrucomicrobiota</taxon>
        <taxon>Opitutia</taxon>
        <taxon>Puniceicoccales</taxon>
        <taxon>Coraliomargaritaceae</taxon>
        <taxon>Coraliomargarita</taxon>
    </lineage>
</organism>
<dbReference type="Proteomes" id="UP000000925">
    <property type="component" value="Chromosome"/>
</dbReference>
<dbReference type="STRING" id="583355.Caka_0773"/>
<proteinExistence type="predicted"/>
<dbReference type="KEGG" id="caa:Caka_0773"/>
<protein>
    <recommendedName>
        <fullName evidence="3">Immunity protein Imm1</fullName>
    </recommendedName>
</protein>
<dbReference type="AlphaFoldDB" id="D5EQ29"/>
<keyword evidence="2" id="KW-1185">Reference proteome</keyword>
<evidence type="ECO:0000313" key="1">
    <source>
        <dbReference type="EMBL" id="ADE53797.1"/>
    </source>
</evidence>
<accession>D5EQ29</accession>
<name>D5EQ29_CORAD</name>
<evidence type="ECO:0008006" key="3">
    <source>
        <dbReference type="Google" id="ProtNLM"/>
    </source>
</evidence>
<sequence>MSLYHSTDCDGVSELRPDRERMREIIAQLDDPDIADADHPDVSLTNDSNGWSITFYASGIATYENLDADDSPPKYLPKISRAEALKLWCDLAAGKLDWIESHAWIAD</sequence>
<evidence type="ECO:0000313" key="2">
    <source>
        <dbReference type="Proteomes" id="UP000000925"/>
    </source>
</evidence>
<dbReference type="OrthoDB" id="193476at2"/>
<reference evidence="1 2" key="1">
    <citation type="journal article" date="2010" name="Stand. Genomic Sci.">
        <title>Complete genome sequence of Coraliomargarita akajimensis type strain (04OKA010-24).</title>
        <authorList>
            <person name="Mavromatis K."/>
            <person name="Abt B."/>
            <person name="Brambilla E."/>
            <person name="Lapidus A."/>
            <person name="Copeland A."/>
            <person name="Deshpande S."/>
            <person name="Nolan M."/>
            <person name="Lucas S."/>
            <person name="Tice H."/>
            <person name="Cheng J.F."/>
            <person name="Han C."/>
            <person name="Detter J.C."/>
            <person name="Woyke T."/>
            <person name="Goodwin L."/>
            <person name="Pitluck S."/>
            <person name="Held B."/>
            <person name="Brettin T."/>
            <person name="Tapia R."/>
            <person name="Ivanova N."/>
            <person name="Mikhailova N."/>
            <person name="Pati A."/>
            <person name="Liolios K."/>
            <person name="Chen A."/>
            <person name="Palaniappan K."/>
            <person name="Land M."/>
            <person name="Hauser L."/>
            <person name="Chang Y.J."/>
            <person name="Jeffries C.D."/>
            <person name="Rohde M."/>
            <person name="Goker M."/>
            <person name="Bristow J."/>
            <person name="Eisen J.A."/>
            <person name="Markowitz V."/>
            <person name="Hugenholtz P."/>
            <person name="Klenk H.P."/>
            <person name="Kyrpides N.C."/>
        </authorList>
    </citation>
    <scope>NUCLEOTIDE SEQUENCE [LARGE SCALE GENOMIC DNA]</scope>
    <source>
        <strain evidence="2">DSM 45221 / IAM 15411 / JCM 23193 / KCTC 12865</strain>
    </source>
</reference>